<name>A0A4P1JVW8_9CAUL</name>
<dbReference type="SUPFAM" id="SSF55874">
    <property type="entry name" value="ATPase domain of HSP90 chaperone/DNA topoisomerase II/histidine kinase"/>
    <property type="match status" value="1"/>
</dbReference>
<evidence type="ECO:0000256" key="1">
    <source>
        <dbReference type="ARBA" id="ARBA00000085"/>
    </source>
</evidence>
<evidence type="ECO:0000256" key="4">
    <source>
        <dbReference type="ARBA" id="ARBA00022777"/>
    </source>
</evidence>
<dbReference type="CDD" id="cd00075">
    <property type="entry name" value="HATPase"/>
    <property type="match status" value="1"/>
</dbReference>
<accession>A0A4P1JVW8</accession>
<dbReference type="GO" id="GO:0000155">
    <property type="term" value="F:phosphorelay sensor kinase activity"/>
    <property type="evidence" value="ECO:0007669"/>
    <property type="project" value="TreeGrafter"/>
</dbReference>
<dbReference type="GO" id="GO:0005886">
    <property type="term" value="C:plasma membrane"/>
    <property type="evidence" value="ECO:0007669"/>
    <property type="project" value="TreeGrafter"/>
</dbReference>
<dbReference type="InterPro" id="IPR003594">
    <property type="entry name" value="HATPase_dom"/>
</dbReference>
<evidence type="ECO:0000259" key="7">
    <source>
        <dbReference type="PROSITE" id="PS50110"/>
    </source>
</evidence>
<dbReference type="Gene3D" id="3.40.50.2300">
    <property type="match status" value="1"/>
</dbReference>
<dbReference type="Pfam" id="PF02518">
    <property type="entry name" value="HATPase_c"/>
    <property type="match status" value="1"/>
</dbReference>
<sequence>MAPLALGGLFDELAREFAPVARAKGLTLTVAPSSLWIASDRDLLRSMLQNLIANAIRYTDRGRVLIGARRDGERVQILVSDTGRGIAEADRQAVFGEFVRLPGAPVDEPGAGLGLAIVQKLSDLLRHPLSLASRVGRGTTFRVAVPRAAARPEPEIMSDDRRLPLADLRVLCVDNEPAILDALTALLDRWGAQAVTARSVAEARASDGPFDAALVDLHLGDDEPDGLAAVDVLRAQGVRRIALVTADTRDGLKERRRPRGRCCCPSRSNRAALKAFLRS</sequence>
<dbReference type="PANTHER" id="PTHR43047:SF9">
    <property type="entry name" value="HISTIDINE KINASE"/>
    <property type="match status" value="1"/>
</dbReference>
<dbReference type="InterPro" id="IPR036890">
    <property type="entry name" value="HATPase_C_sf"/>
</dbReference>
<dbReference type="InterPro" id="IPR005467">
    <property type="entry name" value="His_kinase_dom"/>
</dbReference>
<dbReference type="EC" id="2.7.13.3" evidence="2"/>
<comment type="catalytic activity">
    <reaction evidence="1">
        <text>ATP + protein L-histidine = ADP + protein N-phospho-L-histidine.</text>
        <dbReference type="EC" id="2.7.13.3"/>
    </reaction>
</comment>
<dbReference type="InterPro" id="IPR001789">
    <property type="entry name" value="Sig_transdc_resp-reg_receiver"/>
</dbReference>
<dbReference type="GO" id="GO:0009927">
    <property type="term" value="F:histidine phosphotransfer kinase activity"/>
    <property type="evidence" value="ECO:0007669"/>
    <property type="project" value="TreeGrafter"/>
</dbReference>
<dbReference type="SMART" id="SM00387">
    <property type="entry name" value="HATPase_c"/>
    <property type="match status" value="1"/>
</dbReference>
<dbReference type="CDD" id="cd00156">
    <property type="entry name" value="REC"/>
    <property type="match status" value="1"/>
</dbReference>
<gene>
    <name evidence="8" type="primary">torS</name>
    <name evidence="8" type="ORF">NCTC9239_00487</name>
</gene>
<dbReference type="Gene3D" id="3.30.565.10">
    <property type="entry name" value="Histidine kinase-like ATPase, C-terminal domain"/>
    <property type="match status" value="1"/>
</dbReference>
<evidence type="ECO:0000256" key="3">
    <source>
        <dbReference type="ARBA" id="ARBA00022679"/>
    </source>
</evidence>
<dbReference type="EMBL" id="LR588407">
    <property type="protein sequence ID" value="VTO11771.1"/>
    <property type="molecule type" value="Genomic_DNA"/>
</dbReference>
<evidence type="ECO:0000313" key="8">
    <source>
        <dbReference type="EMBL" id="VTO11771.1"/>
    </source>
</evidence>
<evidence type="ECO:0000259" key="6">
    <source>
        <dbReference type="PROSITE" id="PS50109"/>
    </source>
</evidence>
<organism evidence="8 9">
    <name type="scientific">Brevundimonas vancanneytii</name>
    <dbReference type="NCBI Taxonomy" id="1325724"/>
    <lineage>
        <taxon>Bacteria</taxon>
        <taxon>Pseudomonadati</taxon>
        <taxon>Pseudomonadota</taxon>
        <taxon>Alphaproteobacteria</taxon>
        <taxon>Caulobacterales</taxon>
        <taxon>Caulobacteraceae</taxon>
        <taxon>Brevundimonas</taxon>
    </lineage>
</organism>
<keyword evidence="3 8" id="KW-0808">Transferase</keyword>
<keyword evidence="4" id="KW-0418">Kinase</keyword>
<dbReference type="PRINTS" id="PR00344">
    <property type="entry name" value="BCTRLSENSOR"/>
</dbReference>
<dbReference type="RefSeq" id="WP_252969971.1">
    <property type="nucleotide sequence ID" value="NZ_LR588407.1"/>
</dbReference>
<keyword evidence="9" id="KW-1185">Reference proteome</keyword>
<dbReference type="PANTHER" id="PTHR43047">
    <property type="entry name" value="TWO-COMPONENT HISTIDINE PROTEIN KINASE"/>
    <property type="match status" value="1"/>
</dbReference>
<dbReference type="Proteomes" id="UP000309952">
    <property type="component" value="Chromosome"/>
</dbReference>
<feature type="modified residue" description="4-aspartylphosphate" evidence="5">
    <location>
        <position position="216"/>
    </location>
</feature>
<dbReference type="SUPFAM" id="SSF52172">
    <property type="entry name" value="CheY-like"/>
    <property type="match status" value="1"/>
</dbReference>
<dbReference type="InterPro" id="IPR011006">
    <property type="entry name" value="CheY-like_superfamily"/>
</dbReference>
<evidence type="ECO:0000256" key="2">
    <source>
        <dbReference type="ARBA" id="ARBA00012438"/>
    </source>
</evidence>
<evidence type="ECO:0000256" key="5">
    <source>
        <dbReference type="PROSITE-ProRule" id="PRU00169"/>
    </source>
</evidence>
<feature type="domain" description="Histidine kinase" evidence="6">
    <location>
        <begin position="1"/>
        <end position="149"/>
    </location>
</feature>
<evidence type="ECO:0000313" key="9">
    <source>
        <dbReference type="Proteomes" id="UP000309952"/>
    </source>
</evidence>
<dbReference type="PROSITE" id="PS50109">
    <property type="entry name" value="HIS_KIN"/>
    <property type="match status" value="1"/>
</dbReference>
<protein>
    <recommendedName>
        <fullName evidence="2">histidine kinase</fullName>
        <ecNumber evidence="2">2.7.13.3</ecNumber>
    </recommendedName>
</protein>
<reference evidence="8 9" key="1">
    <citation type="submission" date="2019-04" db="EMBL/GenBank/DDBJ databases">
        <authorList>
            <consortium name="Pathogen Informatics"/>
        </authorList>
    </citation>
    <scope>NUCLEOTIDE SEQUENCE [LARGE SCALE GENOMIC DNA]</scope>
    <source>
        <strain evidence="8 9">NCTC9239</strain>
    </source>
</reference>
<proteinExistence type="predicted"/>
<dbReference type="PROSITE" id="PS50110">
    <property type="entry name" value="RESPONSE_REGULATORY"/>
    <property type="match status" value="1"/>
</dbReference>
<dbReference type="AlphaFoldDB" id="A0A4P1JVW8"/>
<dbReference type="FunFam" id="3.30.565.10:FF:000049">
    <property type="entry name" value="Two-component sensor histidine kinase"/>
    <property type="match status" value="1"/>
</dbReference>
<dbReference type="InterPro" id="IPR004358">
    <property type="entry name" value="Sig_transdc_His_kin-like_C"/>
</dbReference>
<feature type="domain" description="Response regulatory" evidence="7">
    <location>
        <begin position="169"/>
        <end position="279"/>
    </location>
</feature>
<keyword evidence="5" id="KW-0597">Phosphoprotein</keyword>
<dbReference type="KEGG" id="bvy:NCTC9239_00487"/>